<comment type="caution">
    <text evidence="11">The sequence shown here is derived from an EMBL/GenBank/DDBJ whole genome shotgun (WGS) entry which is preliminary data.</text>
</comment>
<protein>
    <recommendedName>
        <fullName evidence="7">Non-structural maintenance of chromosomes element 4</fullName>
    </recommendedName>
</protein>
<feature type="region of interest" description="Disordered" evidence="8">
    <location>
        <begin position="269"/>
        <end position="298"/>
    </location>
</feature>
<dbReference type="GO" id="GO:0006281">
    <property type="term" value="P:DNA repair"/>
    <property type="evidence" value="ECO:0007669"/>
    <property type="project" value="UniProtKB-UniRule"/>
</dbReference>
<organism evidence="11 12">
    <name type="scientific">Aspergillus sclerotialis</name>
    <dbReference type="NCBI Taxonomy" id="2070753"/>
    <lineage>
        <taxon>Eukaryota</taxon>
        <taxon>Fungi</taxon>
        <taxon>Dikarya</taxon>
        <taxon>Ascomycota</taxon>
        <taxon>Pezizomycotina</taxon>
        <taxon>Eurotiomycetes</taxon>
        <taxon>Eurotiomycetidae</taxon>
        <taxon>Eurotiales</taxon>
        <taxon>Aspergillaceae</taxon>
        <taxon>Aspergillus</taxon>
        <taxon>Aspergillus subgen. Polypaecilum</taxon>
    </lineage>
</organism>
<dbReference type="AlphaFoldDB" id="A0A3A2Z9Z2"/>
<evidence type="ECO:0000259" key="10">
    <source>
        <dbReference type="Pfam" id="PF15412"/>
    </source>
</evidence>
<evidence type="ECO:0000256" key="2">
    <source>
        <dbReference type="ARBA" id="ARBA00008997"/>
    </source>
</evidence>
<dbReference type="Pfam" id="PF08743">
    <property type="entry name" value="Nse4_C"/>
    <property type="match status" value="1"/>
</dbReference>
<dbReference type="Proteomes" id="UP000266188">
    <property type="component" value="Unassembled WGS sequence"/>
</dbReference>
<dbReference type="OrthoDB" id="361242at2759"/>
<accession>A0A3A2Z9Z2</accession>
<evidence type="ECO:0000256" key="7">
    <source>
        <dbReference type="RuleBase" id="RU365071"/>
    </source>
</evidence>
<evidence type="ECO:0000256" key="6">
    <source>
        <dbReference type="ARBA" id="ARBA00023242"/>
    </source>
</evidence>
<keyword evidence="12" id="KW-1185">Reference proteome</keyword>
<evidence type="ECO:0000256" key="8">
    <source>
        <dbReference type="SAM" id="MobiDB-lite"/>
    </source>
</evidence>
<dbReference type="PANTHER" id="PTHR16140">
    <property type="entry name" value="NON-STRUCTURAL MAINTENANCE OF CHROMOSOMES ELEMENT 4"/>
    <property type="match status" value="1"/>
</dbReference>
<evidence type="ECO:0000256" key="3">
    <source>
        <dbReference type="ARBA" id="ARBA00022763"/>
    </source>
</evidence>
<feature type="region of interest" description="Disordered" evidence="8">
    <location>
        <begin position="199"/>
        <end position="234"/>
    </location>
</feature>
<keyword evidence="3 7" id="KW-0227">DNA damage</keyword>
<evidence type="ECO:0000256" key="1">
    <source>
        <dbReference type="ARBA" id="ARBA00004123"/>
    </source>
</evidence>
<evidence type="ECO:0000256" key="4">
    <source>
        <dbReference type="ARBA" id="ARBA00023172"/>
    </source>
</evidence>
<keyword evidence="4 7" id="KW-0233">DNA recombination</keyword>
<dbReference type="PANTHER" id="PTHR16140:SF0">
    <property type="entry name" value="NON-STRUCTURAL MAINTENANCE OF CHROMOSOMES ELEMENT 4"/>
    <property type="match status" value="1"/>
</dbReference>
<name>A0A3A2Z9Z2_9EURO</name>
<dbReference type="STRING" id="2070753.A0A3A2Z9Z2"/>
<comment type="similarity">
    <text evidence="2 7">Belongs to the NSE4 family.</text>
</comment>
<keyword evidence="6 7" id="KW-0539">Nucleus</keyword>
<proteinExistence type="inferred from homology"/>
<evidence type="ECO:0000313" key="11">
    <source>
        <dbReference type="EMBL" id="RJE19053.1"/>
    </source>
</evidence>
<comment type="function">
    <text evidence="7">Component of the SMC5-SMC6 complex, that promotes sister chromatid alignment after DNA damage and facilitates double-stranded DNA breaks (DSBs) repair via homologous recombination between sister chromatids.</text>
</comment>
<feature type="domain" description="Non-structural maintenance of chromosome element 4 C-terminal" evidence="9">
    <location>
        <begin position="358"/>
        <end position="445"/>
    </location>
</feature>
<dbReference type="EMBL" id="MVGC01000456">
    <property type="protein sequence ID" value="RJE19053.1"/>
    <property type="molecule type" value="Genomic_DNA"/>
</dbReference>
<feature type="compositionally biased region" description="Acidic residues" evidence="8">
    <location>
        <begin position="224"/>
        <end position="233"/>
    </location>
</feature>
<dbReference type="GO" id="GO:0005634">
    <property type="term" value="C:nucleus"/>
    <property type="evidence" value="ECO:0007669"/>
    <property type="project" value="UniProtKB-SubCell"/>
</dbReference>
<dbReference type="InterPro" id="IPR029225">
    <property type="entry name" value="Nse4_Nse3-bd"/>
</dbReference>
<keyword evidence="5 7" id="KW-0234">DNA repair</keyword>
<reference evidence="12" key="1">
    <citation type="submission" date="2017-02" db="EMBL/GenBank/DDBJ databases">
        <authorList>
            <person name="Tafer H."/>
            <person name="Lopandic K."/>
        </authorList>
    </citation>
    <scope>NUCLEOTIDE SEQUENCE [LARGE SCALE GENOMIC DNA]</scope>
    <source>
        <strain evidence="12">CBS 366.77</strain>
    </source>
</reference>
<feature type="region of interest" description="Disordered" evidence="8">
    <location>
        <begin position="317"/>
        <end position="337"/>
    </location>
</feature>
<evidence type="ECO:0000259" key="9">
    <source>
        <dbReference type="Pfam" id="PF08743"/>
    </source>
</evidence>
<gene>
    <name evidence="11" type="ORF">PHISCL_08611</name>
</gene>
<dbReference type="InterPro" id="IPR014854">
    <property type="entry name" value="Nse4_C"/>
</dbReference>
<comment type="subunit">
    <text evidence="7">Component of the SMC5-SMC6 complex.</text>
</comment>
<dbReference type="InterPro" id="IPR027786">
    <property type="entry name" value="Nse4/EID"/>
</dbReference>
<evidence type="ECO:0000256" key="5">
    <source>
        <dbReference type="ARBA" id="ARBA00023204"/>
    </source>
</evidence>
<feature type="domain" description="Nse4/EID protein Nse3/MAGE-binding" evidence="10">
    <location>
        <begin position="156"/>
        <end position="205"/>
    </location>
</feature>
<evidence type="ECO:0000313" key="12">
    <source>
        <dbReference type="Proteomes" id="UP000266188"/>
    </source>
</evidence>
<feature type="compositionally biased region" description="Low complexity" evidence="8">
    <location>
        <begin position="9"/>
        <end position="22"/>
    </location>
</feature>
<feature type="compositionally biased region" description="Polar residues" evidence="8">
    <location>
        <begin position="33"/>
        <end position="43"/>
    </location>
</feature>
<dbReference type="GO" id="GO:0006310">
    <property type="term" value="P:DNA recombination"/>
    <property type="evidence" value="ECO:0007669"/>
    <property type="project" value="UniProtKB-UniRule"/>
</dbReference>
<comment type="subcellular location">
    <subcellularLocation>
        <location evidence="1 7">Nucleus</location>
    </subcellularLocation>
</comment>
<sequence length="460" mass="51814">MARPSNTLSSRRTTQRSTQAASPGDNGSDKENCNLTASTSGNTNKRRDRQAMAPDARSAASGNAQANKRQRLADRTASEQNSNMIRDYRESLKYYNPDQSESERRELRKGLRDLSRDLHDSRNEFIKLGNDGIRTTIEKANDYYEHVKQTSDATIDSRLLVNAAELGYKKAVHLSSGDAATGIDVDEFVSKCIAYMRPTTDEPQSSAPRSSQRRPHSFARSQADPDDSDEDQGDALNWERLGRVAFRCNSRPAICGFLLGPLSVQKRARAPTQRRARERIDPSQAVQPQELRNEDLDKQETSNLTIMCKNINELLEAKQTESQESKDQEISLMPEEERTSDAIQEVLDKYRIADNGGIPLYPFCINPRSFGQSVENLFYISFLVRDGMVSMSLDSRGLPTLHPAEPLALGEAKGRGIHKRQAVLSLDFDDWRDLIEGYDITESIIPHREEGQQQSQTWRS</sequence>
<feature type="region of interest" description="Disordered" evidence="8">
    <location>
        <begin position="1"/>
        <end position="107"/>
    </location>
</feature>
<dbReference type="Pfam" id="PF15412">
    <property type="entry name" value="Nse4-Nse3_bdg"/>
    <property type="match status" value="1"/>
</dbReference>
<dbReference type="GO" id="GO:0030915">
    <property type="term" value="C:Smc5-Smc6 complex"/>
    <property type="evidence" value="ECO:0007669"/>
    <property type="project" value="UniProtKB-UniRule"/>
</dbReference>